<evidence type="ECO:0000256" key="1">
    <source>
        <dbReference type="RuleBase" id="RU363021"/>
    </source>
</evidence>
<dbReference type="GO" id="GO:0042407">
    <property type="term" value="P:cristae formation"/>
    <property type="evidence" value="ECO:0007669"/>
    <property type="project" value="InterPro"/>
</dbReference>
<dbReference type="Proteomes" id="UP000307173">
    <property type="component" value="Unassembled WGS sequence"/>
</dbReference>
<dbReference type="GO" id="GO:0061617">
    <property type="term" value="C:MICOS complex"/>
    <property type="evidence" value="ECO:0007669"/>
    <property type="project" value="UniProtKB-UniRule"/>
</dbReference>
<reference evidence="2 3" key="1">
    <citation type="journal article" date="2019" name="Front. Genet.">
        <title>Whole-Genome Sequencing of the Opportunistic Yeast Pathogen Candida inconspicua Uncovers Its Hybrid Origin.</title>
        <authorList>
            <person name="Mixao V."/>
            <person name="Hansen A.P."/>
            <person name="Saus E."/>
            <person name="Boekhout T."/>
            <person name="Lass-Florl C."/>
            <person name="Gabaldon T."/>
        </authorList>
    </citation>
    <scope>NUCLEOTIDE SEQUENCE [LARGE SCALE GENOMIC DNA]</scope>
    <source>
        <strain evidence="2 3">CBS 180</strain>
    </source>
</reference>
<dbReference type="InterPro" id="IPR019166">
    <property type="entry name" value="MIC26/MIC27"/>
</dbReference>
<evidence type="ECO:0000313" key="3">
    <source>
        <dbReference type="Proteomes" id="UP000307173"/>
    </source>
</evidence>
<dbReference type="PANTHER" id="PTHR28268">
    <property type="entry name" value="MICOS SUBUNIT MIC26"/>
    <property type="match status" value="1"/>
</dbReference>
<dbReference type="GO" id="GO:0044284">
    <property type="term" value="C:mitochondrial crista junction"/>
    <property type="evidence" value="ECO:0007669"/>
    <property type="project" value="TreeGrafter"/>
</dbReference>
<dbReference type="STRING" id="52247.A0A4T0WWQ5"/>
<comment type="subunit">
    <text evidence="1">Component of the mitochondrial contact site and cristae organizing system (MICOS) complex.</text>
</comment>
<organism evidence="2 3">
    <name type="scientific">Pichia inconspicua</name>
    <dbReference type="NCBI Taxonomy" id="52247"/>
    <lineage>
        <taxon>Eukaryota</taxon>
        <taxon>Fungi</taxon>
        <taxon>Dikarya</taxon>
        <taxon>Ascomycota</taxon>
        <taxon>Saccharomycotina</taxon>
        <taxon>Pichiomycetes</taxon>
        <taxon>Pichiales</taxon>
        <taxon>Pichiaceae</taxon>
        <taxon>Pichia</taxon>
    </lineage>
</organism>
<accession>A0A4T0WWQ5</accession>
<protein>
    <recommendedName>
        <fullName evidence="1">MICOS complex subunit</fullName>
    </recommendedName>
</protein>
<keyword evidence="3" id="KW-1185">Reference proteome</keyword>
<dbReference type="OrthoDB" id="2399148at2759"/>
<keyword evidence="1" id="KW-0496">Mitochondrion</keyword>
<comment type="function">
    <text evidence="1">Component of the MICOS complex, a large protein complex of the mitochondrial inner membrane that plays crucial roles in the maintenance of crista junctions, inner membrane architecture, and formation of contact sites to the outer membrane.</text>
</comment>
<dbReference type="EMBL" id="SELW01000652">
    <property type="protein sequence ID" value="TID15731.1"/>
    <property type="molecule type" value="Genomic_DNA"/>
</dbReference>
<name>A0A4T0WWQ5_9ASCO</name>
<sequence>MLHIITKLNCESHRKFYNDESEVNAAVGEPKEQQLPKLVKDELSAESFLESKIRIAREELLKCLEASKKTYIDKSNEYFHTEREVLSTVSSLHDKREQLFPDALYVLTGGLLGSVFARKRNLLVRILAPFACGLISFRIFFPSTSKNVFGFVDNVEKTNFSSVYEKQTELINKTEDLIKKATELPEDGSKEVTSLFEKAKKLIGDYTGLNVDQSITEKKK</sequence>
<dbReference type="InterPro" id="IPR033181">
    <property type="entry name" value="Mic26_fungi"/>
</dbReference>
<dbReference type="PANTHER" id="PTHR28268:SF1">
    <property type="entry name" value="MICOS SUBUNIT MIC26"/>
    <property type="match status" value="1"/>
</dbReference>
<comment type="caution">
    <text evidence="2">The sequence shown here is derived from an EMBL/GenBank/DDBJ whole genome shotgun (WGS) entry which is preliminary data.</text>
</comment>
<dbReference type="AlphaFoldDB" id="A0A4T0WWQ5"/>
<evidence type="ECO:0000313" key="2">
    <source>
        <dbReference type="EMBL" id="TID15731.1"/>
    </source>
</evidence>
<keyword evidence="1" id="KW-0472">Membrane</keyword>
<keyword evidence="1" id="KW-1133">Transmembrane helix</keyword>
<gene>
    <name evidence="2" type="ORF">CANINC_004260</name>
</gene>
<keyword evidence="1" id="KW-0999">Mitochondrion inner membrane</keyword>
<keyword evidence="1" id="KW-0812">Transmembrane</keyword>
<comment type="subcellular location">
    <subcellularLocation>
        <location evidence="1">Mitochondrion inner membrane</location>
    </subcellularLocation>
</comment>
<proteinExistence type="predicted"/>
<dbReference type="Pfam" id="PF09769">
    <property type="entry name" value="ApoO"/>
    <property type="match status" value="1"/>
</dbReference>
<feature type="transmembrane region" description="Helical" evidence="1">
    <location>
        <begin position="122"/>
        <end position="141"/>
    </location>
</feature>